<feature type="transmembrane region" description="Helical" evidence="1">
    <location>
        <begin position="143"/>
        <end position="163"/>
    </location>
</feature>
<name>A0A292IGW6_9MOLU</name>
<dbReference type="AlphaFoldDB" id="A0A292IGW6"/>
<organism evidence="2 3">
    <name type="scientific">Mycoplasma amphoriforme A39</name>
    <dbReference type="NCBI Taxonomy" id="572419"/>
    <lineage>
        <taxon>Bacteria</taxon>
        <taxon>Bacillati</taxon>
        <taxon>Mycoplasmatota</taxon>
        <taxon>Mollicutes</taxon>
        <taxon>Mycoplasmataceae</taxon>
        <taxon>Mycoplasma</taxon>
    </lineage>
</organism>
<reference evidence="2 3" key="1">
    <citation type="journal article" date="2015" name="Clin. Infect. Dis.">
        <title>Genomic Investigations unmask Mycoplasma amphoriforme, a new respiratory pathogen.</title>
        <authorList>
            <person name="Gillespie S.H."/>
            <person name="Ling C.L."/>
            <person name="Oravcova K."/>
            <person name="Pinheiro M."/>
            <person name="Wells L."/>
            <person name="Bryant J.M."/>
            <person name="McHugh T.D."/>
            <person name="Bebear C."/>
            <person name="Webster D."/>
            <person name="Harris S.R."/>
            <person name="Seth-Smith H.M."/>
            <person name="Thomson N.R."/>
        </authorList>
    </citation>
    <scope>NUCLEOTIDE SEQUENCE [LARGE SCALE GENOMIC DNA]</scope>
    <source>
        <strain evidence="2 3">A39</strain>
    </source>
</reference>
<gene>
    <name evidence="2" type="ORF">MAMA39_00590</name>
</gene>
<dbReference type="EMBL" id="HG937516">
    <property type="protein sequence ID" value="CDN40184.1"/>
    <property type="molecule type" value="Genomic_DNA"/>
</dbReference>
<dbReference type="Proteomes" id="UP000261764">
    <property type="component" value="Chromosome I"/>
</dbReference>
<evidence type="ECO:0000313" key="3">
    <source>
        <dbReference type="Proteomes" id="UP000261764"/>
    </source>
</evidence>
<evidence type="ECO:0000313" key="2">
    <source>
        <dbReference type="EMBL" id="CDN40184.1"/>
    </source>
</evidence>
<keyword evidence="1" id="KW-0812">Transmembrane</keyword>
<protein>
    <submittedName>
        <fullName evidence="2">Uncharacterized protein</fullName>
    </submittedName>
</protein>
<keyword evidence="1" id="KW-1133">Transmembrane helix</keyword>
<proteinExistence type="predicted"/>
<feature type="transmembrane region" description="Helical" evidence="1">
    <location>
        <begin position="114"/>
        <end position="136"/>
    </location>
</feature>
<accession>A0A292IGW6</accession>
<keyword evidence="3" id="KW-1185">Reference proteome</keyword>
<evidence type="ECO:0000256" key="1">
    <source>
        <dbReference type="SAM" id="Phobius"/>
    </source>
</evidence>
<feature type="transmembrane region" description="Helical" evidence="1">
    <location>
        <begin position="169"/>
        <end position="194"/>
    </location>
</feature>
<feature type="transmembrane region" description="Helical" evidence="1">
    <location>
        <begin position="57"/>
        <end position="79"/>
    </location>
</feature>
<keyword evidence="1" id="KW-0472">Membrane</keyword>
<dbReference type="NCBIfam" id="NF045757">
    <property type="entry name" value="MPN565"/>
    <property type="match status" value="1"/>
</dbReference>
<dbReference type="KEGG" id="mamp:MAMA39_00590"/>
<sequence>MVLYQYNQVFCFSHFVNKLLKALLLCYDILKRKRKIKLSKMSNFRTISHLKYKRTKVWIVTFYVFTFVFAYYLLIWLLLGEINLLKLNLTSFFGQFVDPKDHSRVSGTQLDSRMFYFTLIPLVFHACFILLIRVIFKQLGYDMIPLVYSFCVGMITIIFTGLFNNAWSLLVLFGRIVLVVITFFITLIVLNYLVNRFILLSKNASNYFESILNQELTKKHLNEQSWKLKKSNQNEILDVATSNIFLKKKNQPSK</sequence>